<evidence type="ECO:0000313" key="7">
    <source>
        <dbReference type="EMBL" id="SMC43166.1"/>
    </source>
</evidence>
<proteinExistence type="inferred from homology"/>
<dbReference type="InterPro" id="IPR004896">
    <property type="entry name" value="PucC-rel"/>
</dbReference>
<dbReference type="PIRSF" id="PIRSF016565">
    <property type="entry name" value="PucC"/>
    <property type="match status" value="1"/>
</dbReference>
<evidence type="ECO:0000256" key="6">
    <source>
        <dbReference type="SAM" id="Phobius"/>
    </source>
</evidence>
<dbReference type="Gene3D" id="1.20.1250.20">
    <property type="entry name" value="MFS general substrate transporter like domains"/>
    <property type="match status" value="1"/>
</dbReference>
<dbReference type="Pfam" id="PF03209">
    <property type="entry name" value="PUCC"/>
    <property type="match status" value="1"/>
</dbReference>
<evidence type="ECO:0000313" key="8">
    <source>
        <dbReference type="Proteomes" id="UP000192708"/>
    </source>
</evidence>
<dbReference type="EMBL" id="FWXJ01000004">
    <property type="protein sequence ID" value="SMC43166.1"/>
    <property type="molecule type" value="Genomic_DNA"/>
</dbReference>
<feature type="transmembrane region" description="Helical" evidence="6">
    <location>
        <begin position="118"/>
        <end position="146"/>
    </location>
</feature>
<reference evidence="7 8" key="1">
    <citation type="submission" date="2017-04" db="EMBL/GenBank/DDBJ databases">
        <authorList>
            <person name="Afonso C.L."/>
            <person name="Miller P.J."/>
            <person name="Scott M.A."/>
            <person name="Spackman E."/>
            <person name="Goraichik I."/>
            <person name="Dimitrov K.M."/>
            <person name="Suarez D.L."/>
            <person name="Swayne D.E."/>
        </authorList>
    </citation>
    <scope>NUCLEOTIDE SEQUENCE [LARGE SCALE GENOMIC DNA]</scope>
    <source>
        <strain evidence="7 8">VK13</strain>
    </source>
</reference>
<feature type="transmembrane region" description="Helical" evidence="6">
    <location>
        <begin position="20"/>
        <end position="43"/>
    </location>
</feature>
<dbReference type="InterPro" id="IPR036259">
    <property type="entry name" value="MFS_trans_sf"/>
</dbReference>
<evidence type="ECO:0000256" key="3">
    <source>
        <dbReference type="ARBA" id="ARBA00022692"/>
    </source>
</evidence>
<keyword evidence="3 6" id="KW-0812">Transmembrane</keyword>
<feature type="transmembrane region" description="Helical" evidence="6">
    <location>
        <begin position="413"/>
        <end position="435"/>
    </location>
</feature>
<feature type="transmembrane region" description="Helical" evidence="6">
    <location>
        <begin position="346"/>
        <end position="368"/>
    </location>
</feature>
<sequence>MNTNASMINHQLENSHTDFLSWFGIIRLGLIQTCIGAIVVMTTSTLNRIMVVELALPAMLPGFLVALHYLVQLIRPRMGFSSDQGKSKTPWIIGGMGVLALGGIGASIGTVLLASNLILGLAVSTLSFILIGIGVSTSGTSLLALLAKSVNDQKRAAAATLVWIMMIFGFAFTSVMIGKYLDPFTPEKIIIIAVTISIISLVITNVSLYKLESSLTPSVKIEKPTAAMNFKVVIREVWSDPDIRHFTKFIFLSMLAFSSQDLILEPFAGMVFHYTVGETTSMSGLQHTGVLVGMVLVAITGSSRLRKYVGSLNHMIVYGCMASALAMLGLAVGGIVGQTWPLKLNVFILGLANGTFSIAAIGSMMRLAVHDGLGKEGVRIGLWGGAQAIAFGLGGLIGAIGSDVARQLISDTGYSYAVVFLIESFLFVISAKLALDIKK</sequence>
<feature type="transmembrane region" description="Helical" evidence="6">
    <location>
        <begin position="158"/>
        <end position="177"/>
    </location>
</feature>
<dbReference type="PANTHER" id="PTHR23538">
    <property type="entry name" value="44.5 KD BACTERIOCHLOROPHYLL SYNTHASE SUBUNIT"/>
    <property type="match status" value="1"/>
</dbReference>
<organism evidence="7 8">
    <name type="scientific">Polynucleobacter kasalickyi</name>
    <dbReference type="NCBI Taxonomy" id="1938817"/>
    <lineage>
        <taxon>Bacteria</taxon>
        <taxon>Pseudomonadati</taxon>
        <taxon>Pseudomonadota</taxon>
        <taxon>Betaproteobacteria</taxon>
        <taxon>Burkholderiales</taxon>
        <taxon>Burkholderiaceae</taxon>
        <taxon>Polynucleobacter</taxon>
    </lineage>
</organism>
<evidence type="ECO:0000256" key="5">
    <source>
        <dbReference type="ARBA" id="ARBA00023136"/>
    </source>
</evidence>
<evidence type="ECO:0000256" key="2">
    <source>
        <dbReference type="ARBA" id="ARBA00008412"/>
    </source>
</evidence>
<dbReference type="SUPFAM" id="SSF103473">
    <property type="entry name" value="MFS general substrate transporter"/>
    <property type="match status" value="1"/>
</dbReference>
<feature type="transmembrane region" description="Helical" evidence="6">
    <location>
        <begin position="91"/>
        <end position="112"/>
    </location>
</feature>
<dbReference type="RefSeq" id="WP_234986901.1">
    <property type="nucleotide sequence ID" value="NZ_FWXJ01000004.1"/>
</dbReference>
<dbReference type="GO" id="GO:0016020">
    <property type="term" value="C:membrane"/>
    <property type="evidence" value="ECO:0007669"/>
    <property type="project" value="UniProtKB-SubCell"/>
</dbReference>
<dbReference type="PANTHER" id="PTHR23538:SF1">
    <property type="entry name" value="44.5 KD BACTERIOCHLOROPHYLL SYNTHASE SUBUNIT"/>
    <property type="match status" value="1"/>
</dbReference>
<dbReference type="Proteomes" id="UP000192708">
    <property type="component" value="Unassembled WGS sequence"/>
</dbReference>
<dbReference type="STRING" id="1938817.SAMN06296008_10497"/>
<dbReference type="AlphaFoldDB" id="A0A1W1Z464"/>
<feature type="transmembrane region" description="Helical" evidence="6">
    <location>
        <begin position="380"/>
        <end position="401"/>
    </location>
</feature>
<dbReference type="CDD" id="cd06176">
    <property type="entry name" value="MFS_BCD_PucC-like"/>
    <property type="match status" value="1"/>
</dbReference>
<dbReference type="InterPro" id="IPR026036">
    <property type="entry name" value="PucC"/>
</dbReference>
<protein>
    <submittedName>
        <fullName evidence="7">MFS transporter, BCD family, chlorophyll transporter</fullName>
    </submittedName>
</protein>
<evidence type="ECO:0000256" key="1">
    <source>
        <dbReference type="ARBA" id="ARBA00004141"/>
    </source>
</evidence>
<keyword evidence="4 6" id="KW-1133">Transmembrane helix</keyword>
<comment type="similarity">
    <text evidence="2">Belongs to the PucC family.</text>
</comment>
<evidence type="ECO:0000256" key="4">
    <source>
        <dbReference type="ARBA" id="ARBA00022989"/>
    </source>
</evidence>
<accession>A0A1W1Z464</accession>
<keyword evidence="8" id="KW-1185">Reference proteome</keyword>
<feature type="transmembrane region" description="Helical" evidence="6">
    <location>
        <begin position="189"/>
        <end position="208"/>
    </location>
</feature>
<gene>
    <name evidence="7" type="ORF">SAMN06296008_10497</name>
</gene>
<keyword evidence="5 6" id="KW-0472">Membrane</keyword>
<name>A0A1W1Z464_9BURK</name>
<feature type="transmembrane region" description="Helical" evidence="6">
    <location>
        <begin position="49"/>
        <end position="71"/>
    </location>
</feature>
<feature type="transmembrane region" description="Helical" evidence="6">
    <location>
        <begin position="315"/>
        <end position="340"/>
    </location>
</feature>
<comment type="subcellular location">
    <subcellularLocation>
        <location evidence="1">Membrane</location>
        <topology evidence="1">Multi-pass membrane protein</topology>
    </subcellularLocation>
</comment>